<protein>
    <submittedName>
        <fullName evidence="2">Uncharacterized protein</fullName>
    </submittedName>
</protein>
<gene>
    <name evidence="2" type="ORF">A8C52_05020</name>
</gene>
<proteinExistence type="predicted"/>
<evidence type="ECO:0000313" key="3">
    <source>
        <dbReference type="Proteomes" id="UP000218139"/>
    </source>
</evidence>
<evidence type="ECO:0000313" key="2">
    <source>
        <dbReference type="EMBL" id="PAY48291.1"/>
    </source>
</evidence>
<feature type="transmembrane region" description="Helical" evidence="1">
    <location>
        <begin position="7"/>
        <end position="29"/>
    </location>
</feature>
<evidence type="ECO:0000256" key="1">
    <source>
        <dbReference type="SAM" id="Phobius"/>
    </source>
</evidence>
<reference evidence="2 3" key="1">
    <citation type="submission" date="2016-05" db="EMBL/GenBank/DDBJ databases">
        <authorList>
            <person name="Lee J.-Y."/>
            <person name="Kim E.B."/>
            <person name="Choi Y.-J."/>
        </authorList>
    </citation>
    <scope>NUCLEOTIDE SEQUENCE [LARGE SCALE GENOMIC DNA]</scope>
    <source>
        <strain evidence="2 3">KLA006</strain>
    </source>
</reference>
<comment type="caution">
    <text evidence="2">The sequence shown here is derived from an EMBL/GenBank/DDBJ whole genome shotgun (WGS) entry which is preliminary data.</text>
</comment>
<dbReference type="AlphaFoldDB" id="A0A9X6S5X8"/>
<organism evidence="2 3">
    <name type="scientific">Ligilactobacillus salivarius</name>
    <dbReference type="NCBI Taxonomy" id="1624"/>
    <lineage>
        <taxon>Bacteria</taxon>
        <taxon>Bacillati</taxon>
        <taxon>Bacillota</taxon>
        <taxon>Bacilli</taxon>
        <taxon>Lactobacillales</taxon>
        <taxon>Lactobacillaceae</taxon>
        <taxon>Ligilactobacillus</taxon>
    </lineage>
</organism>
<name>A0A9X6S5X8_9LACO</name>
<keyword evidence="1" id="KW-1133">Transmembrane helix</keyword>
<dbReference type="EMBL" id="LXZO01000066">
    <property type="protein sequence ID" value="PAY48291.1"/>
    <property type="molecule type" value="Genomic_DNA"/>
</dbReference>
<accession>A0A9X6S5X8</accession>
<keyword evidence="1" id="KW-0812">Transmembrane</keyword>
<dbReference type="Proteomes" id="UP000218139">
    <property type="component" value="Unassembled WGS sequence"/>
</dbReference>
<sequence>MTAIEIIALIVLLISLIMLILSFVISMLFNDDPLFLLLVYVIGLLVSASFCLVIVAFNRG</sequence>
<feature type="transmembrane region" description="Helical" evidence="1">
    <location>
        <begin position="35"/>
        <end position="57"/>
    </location>
</feature>
<keyword evidence="1" id="KW-0472">Membrane</keyword>